<evidence type="ECO:0000313" key="8">
    <source>
        <dbReference type="Proteomes" id="UP000433181"/>
    </source>
</evidence>
<evidence type="ECO:0000256" key="5">
    <source>
        <dbReference type="SAM" id="Phobius"/>
    </source>
</evidence>
<evidence type="ECO:0000256" key="2">
    <source>
        <dbReference type="ARBA" id="ARBA00022692"/>
    </source>
</evidence>
<feature type="domain" description="Translocation and assembly module TamB C-terminal" evidence="6">
    <location>
        <begin position="1025"/>
        <end position="1479"/>
    </location>
</feature>
<feature type="transmembrane region" description="Helical" evidence="5">
    <location>
        <begin position="21"/>
        <end position="43"/>
    </location>
</feature>
<keyword evidence="8" id="KW-1185">Reference proteome</keyword>
<dbReference type="PANTHER" id="PTHR36985">
    <property type="entry name" value="TRANSLOCATION AND ASSEMBLY MODULE SUBUNIT TAMB"/>
    <property type="match status" value="1"/>
</dbReference>
<dbReference type="EMBL" id="VUNR01000004">
    <property type="protein sequence ID" value="MSU08061.1"/>
    <property type="molecule type" value="Genomic_DNA"/>
</dbReference>
<name>A0A6I2UFV5_9FIRM</name>
<sequence>MYSKLLRYSYARGDERMTHKSWKLAGGAVGVLCLVFVCLWGVVSSQSFMSMAAEQAGAIATEALDTRISLGNVEVKSWRELQVDGIDIYDKRQQLLAHADEAVIRLSPLAMLQKSAAEGISSIDINRADVTIVQREDGTWNFADLVSEEKSDTRFTARINVADSTLRSRYNNQDIVLEHVNGYADMASYPSVSLKASCENNGASAQLSATVDTDNGARQTFQLSLQNAELANYMPYLPAGTIPEDVLKDISGRLESLQIAGERVGTQLYYNGQAELADGSFVLLGENKVEKAKALVTFNEREARVFARAETRGQQAAAHGRIIMNNGSLLLDLTASSESFEPKVIFKDIPYEGAMKFTAHITGEAAKPRVDADIQVGSGSVQQVAFRDLSASVSYGDSMIVINKAKANLAGGEVSLTGSFDAKSYDFTGSAGLFGVSAGELAVLANDSGSMAELAYLSGSISGDVSFAGNAHDMEGIKLFGSLRDSSLSYQGLVVSDLAGSVAKQGNKVTVDYLSCRLPGNGSFGLEGSMVLGESVDFSFYGSNVDLSLVDNLVPEALIAGFLDIKGTMTGDIDNPIVRAEYAARDGSIYHQPFDRLHGSAGGSLRGVKIKDFVMEQGEKTKWYAQGVMGFLGDKKINMRVDTVSARMENIMQVIDPSQQLTGNVDNVITITGSLTNPHIVGYVHFYQGSYNGIFINGMDGDYFVKDGTVTLQDFHVFTPWLDVDFNGTIDPESRLNLDARVHEIDLSRYNKYLPMPLQGKAQFSGKLTGTVSSPLFEGRLSARDLSVNGQAVTGVGGIIQYSDGFVFFKDMSCQQNDGTYKFNGHVNVGNKRLKGRLEVDKGDIHSLVSAAGLPDNGINGIITGNAVLGGTLSQPEVKLNAFVTDGSLGRYALNDVTVDAVLDNRKVFVNDFSGSEGEKGRFSLKGTVDLDGDIRLHTSLQSVDVGAFAEAAGLKTRLGGTLDTEFDVTGTCAAPVAEIPVSIKNLQVESTLLDSVDGQLELGGSRVNIKHVAAQKSYNGKTYSLTASGQVPFAALRETMPTEDNQFDVTFALENADLSLLPTISSYIDWAVGPTDGRIRLQGTAARPYITGSMTVDNGAFKIRNVLKPVTDFNMRVMFTGDTVTLERCGGNMGSGSFASNGFVHLDGLRPDDYNVDLVLDELDVDSPVFKGPVTAKVNVQKDVLSLPGGETRNMPKVSGRLFLDNVLISLPSELPESSDDMPLVGMDFNLELGKNVRFLSPSLGDLRLAGSAYFGGTTLLPNTSGSIYVKKGTLSYLKTNFKVYEGSMTFGQAGTLMPKLVLKAGTKINKTSVFLSLNGLINKMKFRLMSNPKMSEADIIQLLTLRSDYYNRDKSDGSRFASMLNIGLQMTILSEVETAMRNALNLDVLTIERDTIDGSKNLGSSTDGSSAEKNRDNNDYEVYNITLGKYISDKAMLKYTQSVTTNDYSYGLDYELSDRVSLTYKRDQDNDYYAGVEARFTF</sequence>
<protein>
    <recommendedName>
        <fullName evidence="6">Translocation and assembly module TamB C-terminal domain-containing protein</fullName>
    </recommendedName>
</protein>
<dbReference type="PANTHER" id="PTHR36985:SF1">
    <property type="entry name" value="TRANSLOCATION AND ASSEMBLY MODULE SUBUNIT TAMB"/>
    <property type="match status" value="1"/>
</dbReference>
<dbReference type="GO" id="GO:0097347">
    <property type="term" value="C:TAM protein secretion complex"/>
    <property type="evidence" value="ECO:0007669"/>
    <property type="project" value="TreeGrafter"/>
</dbReference>
<organism evidence="7 8">
    <name type="scientific">Anaerovibrio slackiae</name>
    <dbReference type="NCBI Taxonomy" id="2652309"/>
    <lineage>
        <taxon>Bacteria</taxon>
        <taxon>Bacillati</taxon>
        <taxon>Bacillota</taxon>
        <taxon>Negativicutes</taxon>
        <taxon>Selenomonadales</taxon>
        <taxon>Selenomonadaceae</taxon>
        <taxon>Anaerovibrio</taxon>
    </lineage>
</organism>
<evidence type="ECO:0000313" key="7">
    <source>
        <dbReference type="EMBL" id="MSU08061.1"/>
    </source>
</evidence>
<dbReference type="Pfam" id="PF04357">
    <property type="entry name" value="TamB"/>
    <property type="match status" value="1"/>
</dbReference>
<keyword evidence="2 5" id="KW-0812">Transmembrane</keyword>
<reference evidence="7 8" key="1">
    <citation type="submission" date="2019-08" db="EMBL/GenBank/DDBJ databases">
        <title>In-depth cultivation of the pig gut microbiome towards novel bacterial diversity and tailored functional studies.</title>
        <authorList>
            <person name="Wylensek D."/>
            <person name="Hitch T.C.A."/>
            <person name="Clavel T."/>
        </authorList>
    </citation>
    <scope>NUCLEOTIDE SEQUENCE [LARGE SCALE GENOMIC DNA]</scope>
    <source>
        <strain evidence="7 8">WCA-693-APC-5D-A</strain>
    </source>
</reference>
<dbReference type="InterPro" id="IPR007452">
    <property type="entry name" value="TamB_C"/>
</dbReference>
<keyword evidence="4 5" id="KW-0472">Membrane</keyword>
<dbReference type="GO" id="GO:0005886">
    <property type="term" value="C:plasma membrane"/>
    <property type="evidence" value="ECO:0007669"/>
    <property type="project" value="InterPro"/>
</dbReference>
<evidence type="ECO:0000259" key="6">
    <source>
        <dbReference type="Pfam" id="PF04357"/>
    </source>
</evidence>
<keyword evidence="3 5" id="KW-1133">Transmembrane helix</keyword>
<evidence type="ECO:0000256" key="1">
    <source>
        <dbReference type="ARBA" id="ARBA00004167"/>
    </source>
</evidence>
<accession>A0A6I2UFV5</accession>
<evidence type="ECO:0000256" key="4">
    <source>
        <dbReference type="ARBA" id="ARBA00023136"/>
    </source>
</evidence>
<comment type="subcellular location">
    <subcellularLocation>
        <location evidence="1">Membrane</location>
        <topology evidence="1">Single-pass membrane protein</topology>
    </subcellularLocation>
</comment>
<comment type="caution">
    <text evidence="7">The sequence shown here is derived from an EMBL/GenBank/DDBJ whole genome shotgun (WGS) entry which is preliminary data.</text>
</comment>
<dbReference type="Proteomes" id="UP000433181">
    <property type="component" value="Unassembled WGS sequence"/>
</dbReference>
<proteinExistence type="predicted"/>
<dbReference type="GO" id="GO:0009306">
    <property type="term" value="P:protein secretion"/>
    <property type="evidence" value="ECO:0007669"/>
    <property type="project" value="InterPro"/>
</dbReference>
<gene>
    <name evidence="7" type="ORF">FYJ84_03520</name>
</gene>
<evidence type="ECO:0000256" key="3">
    <source>
        <dbReference type="ARBA" id="ARBA00022989"/>
    </source>
</evidence>